<protein>
    <submittedName>
        <fullName evidence="5">Transcriptional regulator, LacI family</fullName>
    </submittedName>
</protein>
<dbReference type="PANTHER" id="PTHR30146">
    <property type="entry name" value="LACI-RELATED TRANSCRIPTIONAL REPRESSOR"/>
    <property type="match status" value="1"/>
</dbReference>
<proteinExistence type="predicted"/>
<reference evidence="5" key="1">
    <citation type="submission" date="2020-02" db="EMBL/GenBank/DDBJ databases">
        <authorList>
            <person name="Meier V. D."/>
        </authorList>
    </citation>
    <scope>NUCLEOTIDE SEQUENCE</scope>
    <source>
        <strain evidence="5">AVDCRST_MAG31</strain>
    </source>
</reference>
<dbReference type="Gene3D" id="1.10.260.40">
    <property type="entry name" value="lambda repressor-like DNA-binding domains"/>
    <property type="match status" value="1"/>
</dbReference>
<name>A0A6J4TIX2_9SPHN</name>
<dbReference type="InterPro" id="IPR010982">
    <property type="entry name" value="Lambda_DNA-bd_dom_sf"/>
</dbReference>
<dbReference type="PROSITE" id="PS50932">
    <property type="entry name" value="HTH_LACI_2"/>
    <property type="match status" value="1"/>
</dbReference>
<keyword evidence="1" id="KW-0805">Transcription regulation</keyword>
<dbReference type="SUPFAM" id="SSF47413">
    <property type="entry name" value="lambda repressor-like DNA-binding domains"/>
    <property type="match status" value="1"/>
</dbReference>
<accession>A0A6J4TIX2</accession>
<dbReference type="CDD" id="cd01392">
    <property type="entry name" value="HTH_LacI"/>
    <property type="match status" value="1"/>
</dbReference>
<dbReference type="CDD" id="cd01545">
    <property type="entry name" value="PBP1_SalR"/>
    <property type="match status" value="1"/>
</dbReference>
<evidence type="ECO:0000259" key="4">
    <source>
        <dbReference type="PROSITE" id="PS50932"/>
    </source>
</evidence>
<evidence type="ECO:0000256" key="3">
    <source>
        <dbReference type="ARBA" id="ARBA00023163"/>
    </source>
</evidence>
<sequence>MLAGRPMENGRRATIVDVAREAEVSIKTVSRVLNDAPNVRPKTREAVLKVAAALDYQPNVMAQGLVGRRSYLLGLFYENPSPNYVVELQQGALDRLHGERYRLVVLPVEQVSAMADNILSFVRAAALDGIVLTPPASDNPTVLRRLSEASFPFVRIASTTLPELGPRNITDDVGAARLMTEYLISLGHRRIGMIKGDPTHPSSEARRLGFSQALAAAGLPNGEEQVEQGMFTFDSGLQAAGRLLRRKNRPTAIFAQNDDMAAGAIMAAHDLGLRVPGDVSIAGFDDSAIAKVVWPRVTTIHQPVFEMAQAATDMLVNMLEVRPHLDVLDHPFTLVPRQSTGSAPG</sequence>
<organism evidence="5">
    <name type="scientific">uncultured Sphingomonas sp</name>
    <dbReference type="NCBI Taxonomy" id="158754"/>
    <lineage>
        <taxon>Bacteria</taxon>
        <taxon>Pseudomonadati</taxon>
        <taxon>Pseudomonadota</taxon>
        <taxon>Alphaproteobacteria</taxon>
        <taxon>Sphingomonadales</taxon>
        <taxon>Sphingomonadaceae</taxon>
        <taxon>Sphingomonas</taxon>
        <taxon>environmental samples</taxon>
    </lineage>
</organism>
<evidence type="ECO:0000256" key="2">
    <source>
        <dbReference type="ARBA" id="ARBA00023125"/>
    </source>
</evidence>
<dbReference type="GO" id="GO:0000976">
    <property type="term" value="F:transcription cis-regulatory region binding"/>
    <property type="evidence" value="ECO:0007669"/>
    <property type="project" value="TreeGrafter"/>
</dbReference>
<dbReference type="SUPFAM" id="SSF53822">
    <property type="entry name" value="Periplasmic binding protein-like I"/>
    <property type="match status" value="1"/>
</dbReference>
<dbReference type="SMART" id="SM00354">
    <property type="entry name" value="HTH_LACI"/>
    <property type="match status" value="1"/>
</dbReference>
<keyword evidence="3" id="KW-0804">Transcription</keyword>
<dbReference type="PROSITE" id="PS00356">
    <property type="entry name" value="HTH_LACI_1"/>
    <property type="match status" value="1"/>
</dbReference>
<evidence type="ECO:0000256" key="1">
    <source>
        <dbReference type="ARBA" id="ARBA00023015"/>
    </source>
</evidence>
<dbReference type="InterPro" id="IPR046335">
    <property type="entry name" value="LacI/GalR-like_sensor"/>
</dbReference>
<keyword evidence="2" id="KW-0238">DNA-binding</keyword>
<dbReference type="EMBL" id="CADCWA010000149">
    <property type="protein sequence ID" value="CAA9525084.1"/>
    <property type="molecule type" value="Genomic_DNA"/>
</dbReference>
<dbReference type="InterPro" id="IPR000843">
    <property type="entry name" value="HTH_LacI"/>
</dbReference>
<feature type="domain" description="HTH lacI-type" evidence="4">
    <location>
        <begin position="13"/>
        <end position="67"/>
    </location>
</feature>
<evidence type="ECO:0000313" key="5">
    <source>
        <dbReference type="EMBL" id="CAA9525084.1"/>
    </source>
</evidence>
<gene>
    <name evidence="5" type="ORF">AVDCRST_MAG31-1860</name>
</gene>
<dbReference type="GO" id="GO:0003700">
    <property type="term" value="F:DNA-binding transcription factor activity"/>
    <property type="evidence" value="ECO:0007669"/>
    <property type="project" value="TreeGrafter"/>
</dbReference>
<dbReference type="Pfam" id="PF00356">
    <property type="entry name" value="LacI"/>
    <property type="match status" value="1"/>
</dbReference>
<dbReference type="AlphaFoldDB" id="A0A6J4TIX2"/>
<dbReference type="PANTHER" id="PTHR30146:SF153">
    <property type="entry name" value="LACTOSE OPERON REPRESSOR"/>
    <property type="match status" value="1"/>
</dbReference>
<dbReference type="InterPro" id="IPR028082">
    <property type="entry name" value="Peripla_BP_I"/>
</dbReference>
<dbReference type="Gene3D" id="3.40.50.2300">
    <property type="match status" value="2"/>
</dbReference>
<dbReference type="Pfam" id="PF13377">
    <property type="entry name" value="Peripla_BP_3"/>
    <property type="match status" value="1"/>
</dbReference>